<dbReference type="Proteomes" id="UP000018846">
    <property type="component" value="Unassembled WGS sequence"/>
</dbReference>
<dbReference type="EMBL" id="AZMF01000035">
    <property type="protein sequence ID" value="ETI86863.1"/>
    <property type="molecule type" value="Genomic_DNA"/>
</dbReference>
<name>W1U5K2_STRAP</name>
<gene>
    <name evidence="1" type="ORF">Q615_SPAC00035G0001</name>
</gene>
<protein>
    <submittedName>
        <fullName evidence="1">Uncharacterized protein</fullName>
    </submittedName>
</protein>
<evidence type="ECO:0000313" key="1">
    <source>
        <dbReference type="EMBL" id="ETI86863.1"/>
    </source>
</evidence>
<sequence>TLSAEKNVKVPEEIDRRIKKYEIETKKSRTATQLS</sequence>
<proteinExistence type="predicted"/>
<feature type="non-terminal residue" evidence="1">
    <location>
        <position position="1"/>
    </location>
</feature>
<evidence type="ECO:0000313" key="2">
    <source>
        <dbReference type="Proteomes" id="UP000018846"/>
    </source>
</evidence>
<dbReference type="AlphaFoldDB" id="W1U5K2"/>
<reference evidence="1 2" key="1">
    <citation type="submission" date="2013-12" db="EMBL/GenBank/DDBJ databases">
        <title>A Varibaculum cambriense genome reconstructed from a premature infant gut community with otherwise low bacterial novelty that shifts toward anaerobic metabolism during the third week of life.</title>
        <authorList>
            <person name="Brown C.T."/>
            <person name="Sharon I."/>
            <person name="Thomas B.C."/>
            <person name="Castelle C.J."/>
            <person name="Morowitz M.J."/>
            <person name="Banfield J.F."/>
        </authorList>
    </citation>
    <scope>NUCLEOTIDE SEQUENCE [LARGE SCALE GENOMIC DNA]</scope>
    <source>
        <strain evidence="2">DORA_7</strain>
    </source>
</reference>
<comment type="caution">
    <text evidence="1">The sequence shown here is derived from an EMBL/GenBank/DDBJ whole genome shotgun (WGS) entry which is preliminary data.</text>
</comment>
<organism evidence="1 2">
    <name type="scientific">Streptococcus anginosus DORA_7</name>
    <dbReference type="NCBI Taxonomy" id="1403946"/>
    <lineage>
        <taxon>Bacteria</taxon>
        <taxon>Bacillati</taxon>
        <taxon>Bacillota</taxon>
        <taxon>Bacilli</taxon>
        <taxon>Lactobacillales</taxon>
        <taxon>Streptococcaceae</taxon>
        <taxon>Streptococcus</taxon>
        <taxon>Streptococcus anginosus group</taxon>
    </lineage>
</organism>
<accession>W1U5K2</accession>